<dbReference type="NCBIfam" id="TIGR00369">
    <property type="entry name" value="unchar_dom_1"/>
    <property type="match status" value="1"/>
</dbReference>
<dbReference type="InterPro" id="IPR029069">
    <property type="entry name" value="HotDog_dom_sf"/>
</dbReference>
<dbReference type="SUPFAM" id="SSF54637">
    <property type="entry name" value="Thioesterase/thiol ester dehydrase-isomerase"/>
    <property type="match status" value="1"/>
</dbReference>
<comment type="similarity">
    <text evidence="1">Belongs to the thioesterase PaaI family.</text>
</comment>
<name>A0ABS7DHR3_9GAMM</name>
<evidence type="ECO:0000256" key="1">
    <source>
        <dbReference type="ARBA" id="ARBA00008324"/>
    </source>
</evidence>
<dbReference type="EMBL" id="JAGFNY010000032">
    <property type="protein sequence ID" value="MBW7570837.1"/>
    <property type="molecule type" value="Genomic_DNA"/>
</dbReference>
<dbReference type="Gene3D" id="3.10.129.10">
    <property type="entry name" value="Hotdog Thioesterase"/>
    <property type="match status" value="1"/>
</dbReference>
<gene>
    <name evidence="4" type="ORF">J5V48_08020</name>
</gene>
<accession>A0ABS7DHR3</accession>
<dbReference type="Proteomes" id="UP000731465">
    <property type="component" value="Unassembled WGS sequence"/>
</dbReference>
<organism evidence="4 5">
    <name type="scientific">Succinivibrio faecicola</name>
    <dbReference type="NCBI Taxonomy" id="2820300"/>
    <lineage>
        <taxon>Bacteria</taxon>
        <taxon>Pseudomonadati</taxon>
        <taxon>Pseudomonadota</taxon>
        <taxon>Gammaproteobacteria</taxon>
        <taxon>Aeromonadales</taxon>
        <taxon>Succinivibrionaceae</taxon>
        <taxon>Succinivibrio</taxon>
    </lineage>
</organism>
<dbReference type="InterPro" id="IPR003736">
    <property type="entry name" value="PAAI_dom"/>
</dbReference>
<dbReference type="Pfam" id="PF03061">
    <property type="entry name" value="4HBT"/>
    <property type="match status" value="1"/>
</dbReference>
<dbReference type="PANTHER" id="PTHR43240:SF5">
    <property type="entry name" value="1,4-DIHYDROXY-2-NAPHTHOYL-COA THIOESTERASE 1"/>
    <property type="match status" value="1"/>
</dbReference>
<dbReference type="CDD" id="cd03443">
    <property type="entry name" value="PaaI_thioesterase"/>
    <property type="match status" value="1"/>
</dbReference>
<dbReference type="RefSeq" id="WP_219938062.1">
    <property type="nucleotide sequence ID" value="NZ_JAGFNY010000032.1"/>
</dbReference>
<feature type="domain" description="Thioesterase" evidence="3">
    <location>
        <begin position="42"/>
        <end position="113"/>
    </location>
</feature>
<dbReference type="InterPro" id="IPR006683">
    <property type="entry name" value="Thioestr_dom"/>
</dbReference>
<dbReference type="PANTHER" id="PTHR43240">
    <property type="entry name" value="1,4-DIHYDROXY-2-NAPHTHOYL-COA THIOESTERASE 1"/>
    <property type="match status" value="1"/>
</dbReference>
<evidence type="ECO:0000313" key="4">
    <source>
        <dbReference type="EMBL" id="MBW7570837.1"/>
    </source>
</evidence>
<evidence type="ECO:0000259" key="3">
    <source>
        <dbReference type="Pfam" id="PF03061"/>
    </source>
</evidence>
<comment type="caution">
    <text evidence="4">The sequence shown here is derived from an EMBL/GenBank/DDBJ whole genome shotgun (WGS) entry which is preliminary data.</text>
</comment>
<proteinExistence type="inferred from homology"/>
<protein>
    <submittedName>
        <fullName evidence="4">PaaI family thioesterase</fullName>
    </submittedName>
</protein>
<keyword evidence="5" id="KW-1185">Reference proteome</keyword>
<evidence type="ECO:0000256" key="2">
    <source>
        <dbReference type="ARBA" id="ARBA00022801"/>
    </source>
</evidence>
<evidence type="ECO:0000313" key="5">
    <source>
        <dbReference type="Proteomes" id="UP000731465"/>
    </source>
</evidence>
<sequence>MNKSPDFRNTLMEALGMKILPMQNGKYYASMPVDHRTVQIQGCLHGGASIALAETLAGYASSTLCSQEEFPVGISVTANHINTACAGTVIAEATPIKLGKRLHLWQVDILNDNKDILSTVRITNYLISHNS</sequence>
<reference evidence="4 5" key="1">
    <citation type="submission" date="2021-03" db="EMBL/GenBank/DDBJ databases">
        <title>Succinivibrio sp. nov. isolated from feces of cow.</title>
        <authorList>
            <person name="Choi J.-Y."/>
        </authorList>
    </citation>
    <scope>NUCLEOTIDE SEQUENCE [LARGE SCALE GENOMIC DNA]</scope>
    <source>
        <strain evidence="4 5">AGMB01872</strain>
    </source>
</reference>
<keyword evidence="2" id="KW-0378">Hydrolase</keyword>